<protein>
    <submittedName>
        <fullName evidence="3">Diadenylate cyclase spyDAC</fullName>
    </submittedName>
</protein>
<dbReference type="Pfam" id="PF19293">
    <property type="entry name" value="CdaA_N"/>
    <property type="match status" value="1"/>
</dbReference>
<name>A0A090WQQ5_9FLAO</name>
<reference evidence="3 4" key="1">
    <citation type="journal article" date="2014" name="Genome Announc.">
        <title>Draft Genome Sequences of Marine Flavobacterium Algibacter lectus Strains SS8 and NR4.</title>
        <authorList>
            <person name="Takatani N."/>
            <person name="Nakanishi M."/>
            <person name="Meirelles P."/>
            <person name="Mino S."/>
            <person name="Suda W."/>
            <person name="Oshima K."/>
            <person name="Hattori M."/>
            <person name="Ohkuma M."/>
            <person name="Hosokawa M."/>
            <person name="Miyashita K."/>
            <person name="Thompson F.L."/>
            <person name="Niwa A."/>
            <person name="Sawabe T."/>
            <person name="Sawabe T."/>
        </authorList>
    </citation>
    <scope>NUCLEOTIDE SEQUENCE [LARGE SCALE GENOMIC DNA]</scope>
    <source>
        <strain evidence="4">JCM19274</strain>
    </source>
</reference>
<dbReference type="EMBL" id="BBNU01000006">
    <property type="protein sequence ID" value="GAL79430.1"/>
    <property type="molecule type" value="Genomic_DNA"/>
</dbReference>
<evidence type="ECO:0000259" key="2">
    <source>
        <dbReference type="Pfam" id="PF19293"/>
    </source>
</evidence>
<dbReference type="InterPro" id="IPR045585">
    <property type="entry name" value="CdaA_N"/>
</dbReference>
<evidence type="ECO:0000256" key="1">
    <source>
        <dbReference type="SAM" id="Phobius"/>
    </source>
</evidence>
<sequence length="97" mass="11082">MEIFNDLLNFKIVDIIDVILVAVLLYYVYKLTKGTVAINIFIGIIIIYFVWKLTEFLEMELLTGIFGGFMKVGDYCPNCSLSARNKKVFINGGFNEL</sequence>
<comment type="caution">
    <text evidence="3">The sequence shown here is derived from an EMBL/GenBank/DDBJ whole genome shotgun (WGS) entry which is preliminary data.</text>
</comment>
<dbReference type="AlphaFoldDB" id="A0A090WQQ5"/>
<proteinExistence type="predicted"/>
<evidence type="ECO:0000313" key="4">
    <source>
        <dbReference type="Proteomes" id="UP000029643"/>
    </source>
</evidence>
<keyword evidence="1" id="KW-1133">Transmembrane helix</keyword>
<accession>A0A090WQQ5</accession>
<feature type="transmembrane region" description="Helical" evidence="1">
    <location>
        <begin position="35"/>
        <end position="51"/>
    </location>
</feature>
<organism evidence="3 4">
    <name type="scientific">Algibacter lectus</name>
    <dbReference type="NCBI Taxonomy" id="221126"/>
    <lineage>
        <taxon>Bacteria</taxon>
        <taxon>Pseudomonadati</taxon>
        <taxon>Bacteroidota</taxon>
        <taxon>Flavobacteriia</taxon>
        <taxon>Flavobacteriales</taxon>
        <taxon>Flavobacteriaceae</taxon>
        <taxon>Algibacter</taxon>
    </lineage>
</organism>
<feature type="transmembrane region" description="Helical" evidence="1">
    <location>
        <begin position="12"/>
        <end position="29"/>
    </location>
</feature>
<feature type="domain" description="Diadenylate cyclase CdaA N-terminal" evidence="2">
    <location>
        <begin position="8"/>
        <end position="73"/>
    </location>
</feature>
<gene>
    <name evidence="3" type="ORF">JCM19274_1938</name>
</gene>
<dbReference type="Proteomes" id="UP000029643">
    <property type="component" value="Unassembled WGS sequence"/>
</dbReference>
<keyword evidence="1" id="KW-0812">Transmembrane</keyword>
<keyword evidence="1" id="KW-0472">Membrane</keyword>
<evidence type="ECO:0000313" key="3">
    <source>
        <dbReference type="EMBL" id="GAL79430.1"/>
    </source>
</evidence>